<feature type="binding site" evidence="12">
    <location>
        <position position="130"/>
    </location>
    <ligand>
        <name>Zn(2+)</name>
        <dbReference type="ChEBI" id="CHEBI:29105"/>
        <note>catalytic</note>
    </ligand>
</feature>
<comment type="caution">
    <text evidence="14">The sequence shown here is derived from an EMBL/GenBank/DDBJ whole genome shotgun (WGS) entry which is preliminary data.</text>
</comment>
<dbReference type="GO" id="GO:0006508">
    <property type="term" value="P:proteolysis"/>
    <property type="evidence" value="ECO:0007669"/>
    <property type="project" value="UniProtKB-KW"/>
</dbReference>
<feature type="transmembrane region" description="Helical" evidence="12">
    <location>
        <begin position="30"/>
        <end position="47"/>
    </location>
</feature>
<sequence>MSYFKTAILLIALTLLFIWVGNMVGGRQGAMFAFVMAMGMNFFSYWFSDKIVLKMYGAKEISEQQLPAYYGIVKELTMQAGMPMPKIYVIPTNAMNAFATGRNPSHAAVAVTEGMLNSLTREELKGVLGHELSHIRHRDILISTIVATIAGAIMLLADMARWGALFGGVGGRDEEEGRGGGGIGVLFLAILAPIAALLIQMVISRSREYAADKGGALLTRNPLGLASALEKLQRAAIAKPMDAGKSTAHLFIVNPLSGRSFAAIFSTHPPIEERIKRLRAMA</sequence>
<gene>
    <name evidence="12" type="primary">htpX</name>
    <name evidence="14" type="ORF">JETT_0669</name>
</gene>
<feature type="domain" description="Peptidase M48" evidence="13">
    <location>
        <begin position="72"/>
        <end position="281"/>
    </location>
</feature>
<dbReference type="Proteomes" id="UP000319783">
    <property type="component" value="Unassembled WGS sequence"/>
</dbReference>
<keyword evidence="9 12" id="KW-1133">Transmembrane helix</keyword>
<feature type="transmembrane region" description="Helical" evidence="12">
    <location>
        <begin position="7"/>
        <end position="24"/>
    </location>
</feature>
<feature type="binding site" evidence="12">
    <location>
        <position position="208"/>
    </location>
    <ligand>
        <name>Zn(2+)</name>
        <dbReference type="ChEBI" id="CHEBI:29105"/>
        <note>catalytic</note>
    </ligand>
</feature>
<protein>
    <recommendedName>
        <fullName evidence="12">Protease HtpX homolog</fullName>
        <ecNumber evidence="12">3.4.24.-</ecNumber>
    </recommendedName>
</protein>
<feature type="transmembrane region" description="Helical" evidence="12">
    <location>
        <begin position="140"/>
        <end position="162"/>
    </location>
</feature>
<dbReference type="GO" id="GO:0005886">
    <property type="term" value="C:plasma membrane"/>
    <property type="evidence" value="ECO:0007669"/>
    <property type="project" value="UniProtKB-SubCell"/>
</dbReference>
<feature type="transmembrane region" description="Helical" evidence="12">
    <location>
        <begin position="182"/>
        <end position="203"/>
    </location>
</feature>
<feature type="binding site" evidence="12">
    <location>
        <position position="134"/>
    </location>
    <ligand>
        <name>Zn(2+)</name>
        <dbReference type="ChEBI" id="CHEBI:29105"/>
        <note>catalytic</note>
    </ligand>
</feature>
<dbReference type="HAMAP" id="MF_00188">
    <property type="entry name" value="Pept_M48_protease_HtpX"/>
    <property type="match status" value="1"/>
</dbReference>
<keyword evidence="8 12" id="KW-0862">Zinc</keyword>
<dbReference type="InterPro" id="IPR050083">
    <property type="entry name" value="HtpX_protease"/>
</dbReference>
<keyword evidence="6 12" id="KW-0479">Metal-binding</keyword>
<dbReference type="GO" id="GO:0004222">
    <property type="term" value="F:metalloendopeptidase activity"/>
    <property type="evidence" value="ECO:0007669"/>
    <property type="project" value="UniProtKB-UniRule"/>
</dbReference>
<evidence type="ECO:0000256" key="12">
    <source>
        <dbReference type="HAMAP-Rule" id="MF_00188"/>
    </source>
</evidence>
<keyword evidence="7 12" id="KW-0378">Hydrolase</keyword>
<dbReference type="NCBIfam" id="NF002826">
    <property type="entry name" value="PRK03001.1"/>
    <property type="match status" value="1"/>
</dbReference>
<keyword evidence="11 12" id="KW-0472">Membrane</keyword>
<evidence type="ECO:0000256" key="7">
    <source>
        <dbReference type="ARBA" id="ARBA00022801"/>
    </source>
</evidence>
<keyword evidence="10 12" id="KW-0482">Metalloprotease</keyword>
<evidence type="ECO:0000256" key="8">
    <source>
        <dbReference type="ARBA" id="ARBA00022833"/>
    </source>
</evidence>
<comment type="cofactor">
    <cofactor evidence="12">
        <name>Zn(2+)</name>
        <dbReference type="ChEBI" id="CHEBI:29105"/>
    </cofactor>
    <text evidence="12">Binds 1 zinc ion per subunit.</text>
</comment>
<evidence type="ECO:0000256" key="1">
    <source>
        <dbReference type="ARBA" id="ARBA00004651"/>
    </source>
</evidence>
<comment type="subcellular location">
    <subcellularLocation>
        <location evidence="1 12">Cell membrane</location>
        <topology evidence="1 12">Multi-pass membrane protein</topology>
    </subcellularLocation>
</comment>
<evidence type="ECO:0000256" key="2">
    <source>
        <dbReference type="ARBA" id="ARBA00009779"/>
    </source>
</evidence>
<evidence type="ECO:0000256" key="5">
    <source>
        <dbReference type="ARBA" id="ARBA00022692"/>
    </source>
</evidence>
<reference evidence="14 15" key="1">
    <citation type="submission" date="2019-04" db="EMBL/GenBank/DDBJ databases">
        <title>Genome of a novel bacterium Candidatus Jettenia ecosi reconstructed from metagenome of an anammox bioreactor.</title>
        <authorList>
            <person name="Mardanov A.V."/>
            <person name="Beletsky A.V."/>
            <person name="Ravin N.V."/>
            <person name="Botchkova E.A."/>
            <person name="Litti Y.V."/>
            <person name="Nozhevnikova A.N."/>
        </authorList>
    </citation>
    <scope>NUCLEOTIDE SEQUENCE [LARGE SCALE GENOMIC DNA]</scope>
    <source>
        <strain evidence="14">J2</strain>
    </source>
</reference>
<evidence type="ECO:0000313" key="15">
    <source>
        <dbReference type="Proteomes" id="UP000319783"/>
    </source>
</evidence>
<dbReference type="AlphaFoldDB" id="A0A533QE12"/>
<keyword evidence="5 12" id="KW-0812">Transmembrane</keyword>
<dbReference type="EC" id="3.4.24.-" evidence="12"/>
<dbReference type="PANTHER" id="PTHR43221">
    <property type="entry name" value="PROTEASE HTPX"/>
    <property type="match status" value="1"/>
</dbReference>
<organism evidence="14 15">
    <name type="scientific">Candidatus Jettenia ecosi</name>
    <dbReference type="NCBI Taxonomy" id="2494326"/>
    <lineage>
        <taxon>Bacteria</taxon>
        <taxon>Pseudomonadati</taxon>
        <taxon>Planctomycetota</taxon>
        <taxon>Candidatus Brocadiia</taxon>
        <taxon>Candidatus Brocadiales</taxon>
        <taxon>Candidatus Brocadiaceae</taxon>
        <taxon>Candidatus Jettenia</taxon>
    </lineage>
</organism>
<keyword evidence="3 12" id="KW-1003">Cell membrane</keyword>
<evidence type="ECO:0000256" key="11">
    <source>
        <dbReference type="ARBA" id="ARBA00023136"/>
    </source>
</evidence>
<dbReference type="GO" id="GO:0008270">
    <property type="term" value="F:zinc ion binding"/>
    <property type="evidence" value="ECO:0007669"/>
    <property type="project" value="UniProtKB-UniRule"/>
</dbReference>
<keyword evidence="4 12" id="KW-0645">Protease</keyword>
<dbReference type="PANTHER" id="PTHR43221:SF1">
    <property type="entry name" value="PROTEASE HTPX"/>
    <property type="match status" value="1"/>
</dbReference>
<name>A0A533QE12_9BACT</name>
<evidence type="ECO:0000259" key="13">
    <source>
        <dbReference type="Pfam" id="PF01435"/>
    </source>
</evidence>
<evidence type="ECO:0000256" key="4">
    <source>
        <dbReference type="ARBA" id="ARBA00022670"/>
    </source>
</evidence>
<feature type="active site" evidence="12">
    <location>
        <position position="131"/>
    </location>
</feature>
<evidence type="ECO:0000256" key="6">
    <source>
        <dbReference type="ARBA" id="ARBA00022723"/>
    </source>
</evidence>
<proteinExistence type="inferred from homology"/>
<dbReference type="Pfam" id="PF01435">
    <property type="entry name" value="Peptidase_M48"/>
    <property type="match status" value="1"/>
</dbReference>
<dbReference type="Gene3D" id="3.30.2010.10">
    <property type="entry name" value="Metalloproteases ('zincins'), catalytic domain"/>
    <property type="match status" value="1"/>
</dbReference>
<comment type="similarity">
    <text evidence="2 12">Belongs to the peptidase M48B family.</text>
</comment>
<evidence type="ECO:0000313" key="14">
    <source>
        <dbReference type="EMBL" id="TLD42986.1"/>
    </source>
</evidence>
<dbReference type="EMBL" id="SULG01000009">
    <property type="protein sequence ID" value="TLD42986.1"/>
    <property type="molecule type" value="Genomic_DNA"/>
</dbReference>
<dbReference type="InterPro" id="IPR001915">
    <property type="entry name" value="Peptidase_M48"/>
</dbReference>
<accession>A0A533QE12</accession>
<evidence type="ECO:0000256" key="3">
    <source>
        <dbReference type="ARBA" id="ARBA00022475"/>
    </source>
</evidence>
<dbReference type="InterPro" id="IPR022919">
    <property type="entry name" value="Pept_M48_protease_HtpX"/>
</dbReference>
<evidence type="ECO:0000256" key="9">
    <source>
        <dbReference type="ARBA" id="ARBA00022989"/>
    </source>
</evidence>
<dbReference type="CDD" id="cd07336">
    <property type="entry name" value="M48B_HtpX_like"/>
    <property type="match status" value="1"/>
</dbReference>
<evidence type="ECO:0000256" key="10">
    <source>
        <dbReference type="ARBA" id="ARBA00023049"/>
    </source>
</evidence>